<comment type="subcellular location">
    <subcellularLocation>
        <location evidence="6">Cytoplasm</location>
    </subcellularLocation>
    <subcellularLocation>
        <location evidence="6">Cell membrane</location>
        <topology evidence="6">Peripheral membrane protein</topology>
    </subcellularLocation>
</comment>
<keyword evidence="13" id="KW-1185">Reference proteome</keyword>
<evidence type="ECO:0000256" key="6">
    <source>
        <dbReference type="HAMAP-Rule" id="MF_00367"/>
    </source>
</evidence>
<feature type="domain" description="KH type-2" evidence="10">
    <location>
        <begin position="238"/>
        <end position="315"/>
    </location>
</feature>
<dbReference type="NCBIfam" id="NF000908">
    <property type="entry name" value="PRK00089.1"/>
    <property type="match status" value="1"/>
</dbReference>
<dbReference type="Proteomes" id="UP000554286">
    <property type="component" value="Unassembled WGS sequence"/>
</dbReference>
<dbReference type="InterPro" id="IPR027417">
    <property type="entry name" value="P-loop_NTPase"/>
</dbReference>
<feature type="domain" description="Era-type G" evidence="11">
    <location>
        <begin position="39"/>
        <end position="208"/>
    </location>
</feature>
<evidence type="ECO:0000256" key="8">
    <source>
        <dbReference type="RuleBase" id="RU003761"/>
    </source>
</evidence>
<dbReference type="NCBIfam" id="TIGR00436">
    <property type="entry name" value="era"/>
    <property type="match status" value="1"/>
</dbReference>
<dbReference type="PROSITE" id="PS51713">
    <property type="entry name" value="G_ERA"/>
    <property type="match status" value="1"/>
</dbReference>
<dbReference type="GO" id="GO:0003924">
    <property type="term" value="F:GTPase activity"/>
    <property type="evidence" value="ECO:0007669"/>
    <property type="project" value="UniProtKB-UniRule"/>
</dbReference>
<dbReference type="InterPro" id="IPR006073">
    <property type="entry name" value="GTP-bd"/>
</dbReference>
<dbReference type="InterPro" id="IPR015946">
    <property type="entry name" value="KH_dom-like_a/b"/>
</dbReference>
<comment type="subunit">
    <text evidence="6">Monomer.</text>
</comment>
<dbReference type="InterPro" id="IPR009019">
    <property type="entry name" value="KH_sf_prok-type"/>
</dbReference>
<dbReference type="HAMAP" id="MF_00367">
    <property type="entry name" value="GTPase_Era"/>
    <property type="match status" value="1"/>
</dbReference>
<comment type="similarity">
    <text evidence="1 6 7 8">Belongs to the TRAFAC class TrmE-Era-EngA-EngB-Septin-like GTPase superfamily. Era GTPase family.</text>
</comment>
<feature type="region of interest" description="G2" evidence="7">
    <location>
        <begin position="73"/>
        <end position="77"/>
    </location>
</feature>
<keyword evidence="6" id="KW-0690">Ribosome biogenesis</keyword>
<dbReference type="InterPro" id="IPR030388">
    <property type="entry name" value="G_ERA_dom"/>
</dbReference>
<comment type="caution">
    <text evidence="12">The sequence shown here is derived from an EMBL/GenBank/DDBJ whole genome shotgun (WGS) entry which is preliminary data.</text>
</comment>
<gene>
    <name evidence="6" type="primary">era</name>
    <name evidence="12" type="ORF">GGD89_000532</name>
</gene>
<dbReference type="PANTHER" id="PTHR42698:SF1">
    <property type="entry name" value="GTPASE ERA, MITOCHONDRIAL"/>
    <property type="match status" value="1"/>
</dbReference>
<proteinExistence type="inferred from homology"/>
<dbReference type="SUPFAM" id="SSF52540">
    <property type="entry name" value="P-loop containing nucleoside triphosphate hydrolases"/>
    <property type="match status" value="1"/>
</dbReference>
<evidence type="ECO:0000256" key="9">
    <source>
        <dbReference type="SAM" id="MobiDB-lite"/>
    </source>
</evidence>
<dbReference type="Pfam" id="PF01926">
    <property type="entry name" value="MMR_HSR1"/>
    <property type="match status" value="1"/>
</dbReference>
<dbReference type="EMBL" id="JACIGK010000003">
    <property type="protein sequence ID" value="MBB4264921.1"/>
    <property type="molecule type" value="Genomic_DNA"/>
</dbReference>
<feature type="region of interest" description="G3" evidence="7">
    <location>
        <begin position="94"/>
        <end position="97"/>
    </location>
</feature>
<keyword evidence="4 6" id="KW-0694">RNA-binding</keyword>
<feature type="region of interest" description="G4" evidence="7">
    <location>
        <begin position="157"/>
        <end position="160"/>
    </location>
</feature>
<dbReference type="InterPro" id="IPR005662">
    <property type="entry name" value="GTPase_Era-like"/>
</dbReference>
<dbReference type="PROSITE" id="PS50823">
    <property type="entry name" value="KH_TYPE_2"/>
    <property type="match status" value="1"/>
</dbReference>
<dbReference type="Pfam" id="PF07650">
    <property type="entry name" value="KH_2"/>
    <property type="match status" value="1"/>
</dbReference>
<feature type="compositionally biased region" description="Basic and acidic residues" evidence="9">
    <location>
        <begin position="23"/>
        <end position="33"/>
    </location>
</feature>
<dbReference type="CDD" id="cd22534">
    <property type="entry name" value="KH-II_Era"/>
    <property type="match status" value="1"/>
</dbReference>
<evidence type="ECO:0000256" key="1">
    <source>
        <dbReference type="ARBA" id="ARBA00007921"/>
    </source>
</evidence>
<keyword evidence="6" id="KW-0963">Cytoplasm</keyword>
<keyword evidence="6" id="KW-0699">rRNA-binding</keyword>
<dbReference type="Gene3D" id="3.30.300.20">
    <property type="match status" value="1"/>
</dbReference>
<evidence type="ECO:0000256" key="5">
    <source>
        <dbReference type="ARBA" id="ARBA00023134"/>
    </source>
</evidence>
<keyword evidence="6" id="KW-1003">Cell membrane</keyword>
<feature type="compositionally biased region" description="Acidic residues" evidence="9">
    <location>
        <begin position="11"/>
        <end position="22"/>
    </location>
</feature>
<feature type="region of interest" description="G5" evidence="7">
    <location>
        <begin position="186"/>
        <end position="188"/>
    </location>
</feature>
<dbReference type="GO" id="GO:0005829">
    <property type="term" value="C:cytosol"/>
    <property type="evidence" value="ECO:0007669"/>
    <property type="project" value="TreeGrafter"/>
</dbReference>
<dbReference type="GO" id="GO:0000028">
    <property type="term" value="P:ribosomal small subunit assembly"/>
    <property type="evidence" value="ECO:0007669"/>
    <property type="project" value="TreeGrafter"/>
</dbReference>
<protein>
    <recommendedName>
        <fullName evidence="2 6">GTPase Era</fullName>
    </recommendedName>
</protein>
<comment type="function">
    <text evidence="6">An essential GTPase that binds both GDP and GTP, with rapid nucleotide exchange. Plays a role in 16S rRNA processing and 30S ribosomal subunit biogenesis and possibly also in cell cycle regulation and energy metabolism.</text>
</comment>
<evidence type="ECO:0000256" key="3">
    <source>
        <dbReference type="ARBA" id="ARBA00022741"/>
    </source>
</evidence>
<dbReference type="GO" id="GO:0070181">
    <property type="term" value="F:small ribosomal subunit rRNA binding"/>
    <property type="evidence" value="ECO:0007669"/>
    <property type="project" value="UniProtKB-UniRule"/>
</dbReference>
<dbReference type="CDD" id="cd04163">
    <property type="entry name" value="Era"/>
    <property type="match status" value="1"/>
</dbReference>
<evidence type="ECO:0000259" key="10">
    <source>
        <dbReference type="PROSITE" id="PS50823"/>
    </source>
</evidence>
<dbReference type="InterPro" id="IPR004044">
    <property type="entry name" value="KH_dom_type_2"/>
</dbReference>
<organism evidence="12 13">
    <name type="scientific">Roseospira visakhapatnamensis</name>
    <dbReference type="NCBI Taxonomy" id="390880"/>
    <lineage>
        <taxon>Bacteria</taxon>
        <taxon>Pseudomonadati</taxon>
        <taxon>Pseudomonadota</taxon>
        <taxon>Alphaproteobacteria</taxon>
        <taxon>Rhodospirillales</taxon>
        <taxon>Rhodospirillaceae</taxon>
        <taxon>Roseospira</taxon>
    </lineage>
</organism>
<feature type="binding site" evidence="6">
    <location>
        <begin position="94"/>
        <end position="98"/>
    </location>
    <ligand>
        <name>GTP</name>
        <dbReference type="ChEBI" id="CHEBI:37565"/>
    </ligand>
</feature>
<dbReference type="InterPro" id="IPR005225">
    <property type="entry name" value="Small_GTP-bd"/>
</dbReference>
<dbReference type="GO" id="GO:0043024">
    <property type="term" value="F:ribosomal small subunit binding"/>
    <property type="evidence" value="ECO:0007669"/>
    <property type="project" value="TreeGrafter"/>
</dbReference>
<sequence>MTETPGTLGDPTEDPAENPIDDTGDKPGDKPGDEAPASRCGFVAVLGAPNAGKSTLVNAMVGTKVTIVSPKVQTTRARVRGVALRGPAQIVFIDTPGIFTPKRRLERSMVAAAWDGAADADQVLLVVDAHRGLDDDTRAIMDRLRASGRTGCLLVLNKVDLVRRESLLALAAAADATGLFGAVFMISAVKEDGTADLLAHLAGAVAPGPWMYPEDEISDLPQRMWAAEMTREQVFLQLHQELPYAVQVETEAWQERTDGSVRIDQVVFVQRDSQRAIVLGKGGSRIRAISTAARQEMSRLLERPVHLFLHVKVQDKLWDDRRHYAEWGLDFDA</sequence>
<dbReference type="GO" id="GO:0005525">
    <property type="term" value="F:GTP binding"/>
    <property type="evidence" value="ECO:0007669"/>
    <property type="project" value="UniProtKB-UniRule"/>
</dbReference>
<evidence type="ECO:0000256" key="2">
    <source>
        <dbReference type="ARBA" id="ARBA00020484"/>
    </source>
</evidence>
<reference evidence="12 13" key="1">
    <citation type="submission" date="2020-08" db="EMBL/GenBank/DDBJ databases">
        <title>Genome sequencing of Purple Non-Sulfur Bacteria from various extreme environments.</title>
        <authorList>
            <person name="Mayer M."/>
        </authorList>
    </citation>
    <scope>NUCLEOTIDE SEQUENCE [LARGE SCALE GENOMIC DNA]</scope>
    <source>
        <strain evidence="12 13">JA131</strain>
    </source>
</reference>
<keyword evidence="5 6" id="KW-0342">GTP-binding</keyword>
<feature type="region of interest" description="G1" evidence="7">
    <location>
        <begin position="47"/>
        <end position="54"/>
    </location>
</feature>
<evidence type="ECO:0000259" key="11">
    <source>
        <dbReference type="PROSITE" id="PS51713"/>
    </source>
</evidence>
<dbReference type="NCBIfam" id="TIGR00231">
    <property type="entry name" value="small_GTP"/>
    <property type="match status" value="1"/>
</dbReference>
<dbReference type="PANTHER" id="PTHR42698">
    <property type="entry name" value="GTPASE ERA"/>
    <property type="match status" value="1"/>
</dbReference>
<dbReference type="AlphaFoldDB" id="A0A7W6W8Z2"/>
<evidence type="ECO:0000256" key="4">
    <source>
        <dbReference type="ARBA" id="ARBA00022884"/>
    </source>
</evidence>
<dbReference type="GO" id="GO:0005886">
    <property type="term" value="C:plasma membrane"/>
    <property type="evidence" value="ECO:0007669"/>
    <property type="project" value="UniProtKB-SubCell"/>
</dbReference>
<evidence type="ECO:0000256" key="7">
    <source>
        <dbReference type="PROSITE-ProRule" id="PRU01050"/>
    </source>
</evidence>
<evidence type="ECO:0000313" key="12">
    <source>
        <dbReference type="EMBL" id="MBB4264921.1"/>
    </source>
</evidence>
<name>A0A7W6W8Z2_9PROT</name>
<evidence type="ECO:0000313" key="13">
    <source>
        <dbReference type="Proteomes" id="UP000554286"/>
    </source>
</evidence>
<keyword evidence="6" id="KW-0472">Membrane</keyword>
<dbReference type="Gene3D" id="3.40.50.300">
    <property type="entry name" value="P-loop containing nucleotide triphosphate hydrolases"/>
    <property type="match status" value="1"/>
</dbReference>
<feature type="region of interest" description="Disordered" evidence="9">
    <location>
        <begin position="1"/>
        <end position="37"/>
    </location>
</feature>
<accession>A0A7W6W8Z2</accession>
<dbReference type="SUPFAM" id="SSF54814">
    <property type="entry name" value="Prokaryotic type KH domain (KH-domain type II)"/>
    <property type="match status" value="1"/>
</dbReference>
<keyword evidence="3 6" id="KW-0547">Nucleotide-binding</keyword>
<feature type="binding site" evidence="6">
    <location>
        <begin position="157"/>
        <end position="160"/>
    </location>
    <ligand>
        <name>GTP</name>
        <dbReference type="ChEBI" id="CHEBI:37565"/>
    </ligand>
</feature>
<feature type="binding site" evidence="6">
    <location>
        <begin position="47"/>
        <end position="54"/>
    </location>
    <ligand>
        <name>GTP</name>
        <dbReference type="ChEBI" id="CHEBI:37565"/>
    </ligand>
</feature>